<dbReference type="HOGENOM" id="CLU_720444_0_0_1"/>
<dbReference type="AlphaFoldDB" id="F0WJI3"/>
<dbReference type="SUPFAM" id="SSF51045">
    <property type="entry name" value="WW domain"/>
    <property type="match status" value="1"/>
</dbReference>
<dbReference type="PROSITE" id="PS01159">
    <property type="entry name" value="WW_DOMAIN_1"/>
    <property type="match status" value="1"/>
</dbReference>
<dbReference type="InterPro" id="IPR036020">
    <property type="entry name" value="WW_dom_sf"/>
</dbReference>
<dbReference type="SMART" id="SM00456">
    <property type="entry name" value="WW"/>
    <property type="match status" value="1"/>
</dbReference>
<protein>
    <submittedName>
        <fullName evidence="2">CyclinYlike protein putative</fullName>
    </submittedName>
</protein>
<name>F0WJI3_9STRA</name>
<evidence type="ECO:0000259" key="1">
    <source>
        <dbReference type="PROSITE" id="PS50020"/>
    </source>
</evidence>
<dbReference type="Gene3D" id="2.20.70.10">
    <property type="match status" value="1"/>
</dbReference>
<reference evidence="2" key="2">
    <citation type="submission" date="2011-02" db="EMBL/GenBank/DDBJ databases">
        <authorList>
            <person name="MacLean D."/>
        </authorList>
    </citation>
    <scope>NUCLEOTIDE SEQUENCE</scope>
</reference>
<organism evidence="2">
    <name type="scientific">Albugo laibachii Nc14</name>
    <dbReference type="NCBI Taxonomy" id="890382"/>
    <lineage>
        <taxon>Eukaryota</taxon>
        <taxon>Sar</taxon>
        <taxon>Stramenopiles</taxon>
        <taxon>Oomycota</taxon>
        <taxon>Peronosporomycetes</taxon>
        <taxon>Albuginales</taxon>
        <taxon>Albuginaceae</taxon>
        <taxon>Albugo</taxon>
    </lineage>
</organism>
<feature type="domain" description="WW" evidence="1">
    <location>
        <begin position="151"/>
        <end position="185"/>
    </location>
</feature>
<reference evidence="2" key="1">
    <citation type="journal article" date="2011" name="PLoS Biol.">
        <title>Gene gain and loss during evolution of obligate parasitism in the white rust pathogen of Arabidopsis thaliana.</title>
        <authorList>
            <person name="Kemen E."/>
            <person name="Gardiner A."/>
            <person name="Schultz-Larsen T."/>
            <person name="Kemen A.C."/>
            <person name="Balmuth A.L."/>
            <person name="Robert-Seilaniantz A."/>
            <person name="Bailey K."/>
            <person name="Holub E."/>
            <person name="Studholme D.J."/>
            <person name="Maclean D."/>
            <person name="Jones J.D."/>
        </authorList>
    </citation>
    <scope>NUCLEOTIDE SEQUENCE</scope>
</reference>
<dbReference type="CDD" id="cd00201">
    <property type="entry name" value="WW"/>
    <property type="match status" value="1"/>
</dbReference>
<proteinExistence type="predicted"/>
<dbReference type="Pfam" id="PF00397">
    <property type="entry name" value="WW"/>
    <property type="match status" value="1"/>
</dbReference>
<evidence type="ECO:0000313" key="2">
    <source>
        <dbReference type="EMBL" id="CCA21432.1"/>
    </source>
</evidence>
<sequence>MAFCFWNVDRLTIVFEKMLIVSDAFQRNLTATTDPLVDKMSFCHKHRFRLARAESQSSWSSRQNKQLQTDCDDRCEPTRFLNSSIYRHNQIEKSQSDPSNQIVSYFRQRLDGSTRNTHGRQLLHRHSDPVISSARLIITQRKHSVEADFSTESNSNWLIATDPKTGRPYYYHKITRETTWKKPVETIGQVNVMFQKKGISELVRKFGQPVLMIHQPLFRVRLLVPSRAAPHYGTSYRRSIQVTSKPCTSNAHRRTNSTETIFLRMGTMHVPDQKVMVHSVVGIVRAHLISSSQSPICSSTTFHKFDRLAHLTRDKATSKSKITDLLPTKNEIIEFIKHIFRVGQLEADCIIISLIYTERLLETTAGSIQLHAGNWRYVFSPPCC</sequence>
<dbReference type="InterPro" id="IPR001202">
    <property type="entry name" value="WW_dom"/>
</dbReference>
<dbReference type="PROSITE" id="PS50020">
    <property type="entry name" value="WW_DOMAIN_2"/>
    <property type="match status" value="1"/>
</dbReference>
<dbReference type="EMBL" id="FR824167">
    <property type="protein sequence ID" value="CCA21432.1"/>
    <property type="molecule type" value="Genomic_DNA"/>
</dbReference>
<gene>
    <name evidence="2" type="primary">AlNc14C122G6708</name>
    <name evidence="2" type="ORF">ALNC14_075750</name>
</gene>
<accession>F0WJI3</accession>
<dbReference type="PANTHER" id="PTHR14248">
    <property type="entry name" value="CYCLIN Y, ISOFORM A"/>
    <property type="match status" value="1"/>
</dbReference>